<feature type="transmembrane region" description="Helical" evidence="7">
    <location>
        <begin position="138"/>
        <end position="157"/>
    </location>
</feature>
<dbReference type="GO" id="GO:0015293">
    <property type="term" value="F:symporter activity"/>
    <property type="evidence" value="ECO:0007669"/>
    <property type="project" value="UniProtKB-KW"/>
</dbReference>
<keyword evidence="2" id="KW-0813">Transport</keyword>
<keyword evidence="4" id="KW-0769">Symport</keyword>
<evidence type="ECO:0000313" key="9">
    <source>
        <dbReference type="EMBL" id="KAL1129023.1"/>
    </source>
</evidence>
<keyword evidence="6 7" id="KW-0472">Membrane</keyword>
<feature type="non-terminal residue" evidence="9">
    <location>
        <position position="1"/>
    </location>
</feature>
<evidence type="ECO:0000256" key="2">
    <source>
        <dbReference type="ARBA" id="ARBA00022448"/>
    </source>
</evidence>
<feature type="transmembrane region" description="Helical" evidence="7">
    <location>
        <begin position="17"/>
        <end position="37"/>
    </location>
</feature>
<dbReference type="FunFam" id="1.20.1250.20:FF:000003">
    <property type="entry name" value="Solute carrier family 17 member 3"/>
    <property type="match status" value="1"/>
</dbReference>
<keyword evidence="5 7" id="KW-1133">Transmembrane helix</keyword>
<dbReference type="PANTHER" id="PTHR11662:SF415">
    <property type="entry name" value="AT30085P-RELATED"/>
    <property type="match status" value="1"/>
</dbReference>
<dbReference type="Gene3D" id="1.20.1250.20">
    <property type="entry name" value="MFS general substrate transporter like domains"/>
    <property type="match status" value="2"/>
</dbReference>
<sequence length="391" mass="42691">FQSSSGHFLWDEATQGLILSAFFWGYCVTYLPCGLITQNIGGKIMISAGILASSVCTLLIPIIVETYGAVGITILRFIIGLSQGPMFPGFNVLLSQWAPKKERGRLGAIVFAGSYLGSAISLTLSGIIIYSWSWKTVFYIFGSIGLIWLIFWQFICYEQPSHHPFISETELSYLNEEITKAKQKDIPPVPWKSILTSLPLWSLVIVQFGHDWGLFTVVADLPKYMRGVIHFSVTENGLLSSAPYLVMWLFAVACGWTIDWLVKEKNIDLTTVHKIFGTIGAIGPAAGIVGASYCGGHKTLVATLFAVAFGLMGAYVPSVWLGTLALNPNYAGTVTSLVGGIGSTSGVFAPYVVGILTPNVRHFKYTNQYKSWGTLVLFSFKKKVPVNPSLS</sequence>
<dbReference type="InterPro" id="IPR011701">
    <property type="entry name" value="MFS"/>
</dbReference>
<evidence type="ECO:0000256" key="6">
    <source>
        <dbReference type="ARBA" id="ARBA00023136"/>
    </source>
</evidence>
<evidence type="ECO:0000256" key="3">
    <source>
        <dbReference type="ARBA" id="ARBA00022692"/>
    </source>
</evidence>
<dbReference type="AlphaFoldDB" id="A0ABD0YYW8"/>
<feature type="transmembrane region" description="Helical" evidence="7">
    <location>
        <begin position="334"/>
        <end position="356"/>
    </location>
</feature>
<dbReference type="FunFam" id="1.20.1250.20:FF:000423">
    <property type="entry name" value="Putative inorganic phosphate cotransporter-like Protein"/>
    <property type="match status" value="1"/>
</dbReference>
<comment type="subcellular location">
    <subcellularLocation>
        <location evidence="1">Membrane</location>
        <topology evidence="1">Multi-pass membrane protein</topology>
    </subcellularLocation>
</comment>
<proteinExistence type="predicted"/>
<dbReference type="PROSITE" id="PS50850">
    <property type="entry name" value="MFS"/>
    <property type="match status" value="1"/>
</dbReference>
<feature type="transmembrane region" description="Helical" evidence="7">
    <location>
        <begin position="300"/>
        <end position="322"/>
    </location>
</feature>
<dbReference type="PANTHER" id="PTHR11662">
    <property type="entry name" value="SOLUTE CARRIER FAMILY 17"/>
    <property type="match status" value="1"/>
</dbReference>
<feature type="domain" description="Major facilitator superfamily (MFS) profile" evidence="8">
    <location>
        <begin position="1"/>
        <end position="391"/>
    </location>
</feature>
<dbReference type="GO" id="GO:0016020">
    <property type="term" value="C:membrane"/>
    <property type="evidence" value="ECO:0007669"/>
    <property type="project" value="UniProtKB-SubCell"/>
</dbReference>
<feature type="transmembrane region" description="Helical" evidence="7">
    <location>
        <begin position="106"/>
        <end position="132"/>
    </location>
</feature>
<evidence type="ECO:0000256" key="5">
    <source>
        <dbReference type="ARBA" id="ARBA00022989"/>
    </source>
</evidence>
<keyword evidence="10" id="KW-1185">Reference proteome</keyword>
<feature type="transmembrane region" description="Helical" evidence="7">
    <location>
        <begin position="274"/>
        <end position="293"/>
    </location>
</feature>
<organism evidence="9 10">
    <name type="scientific">Ranatra chinensis</name>
    <dbReference type="NCBI Taxonomy" id="642074"/>
    <lineage>
        <taxon>Eukaryota</taxon>
        <taxon>Metazoa</taxon>
        <taxon>Ecdysozoa</taxon>
        <taxon>Arthropoda</taxon>
        <taxon>Hexapoda</taxon>
        <taxon>Insecta</taxon>
        <taxon>Pterygota</taxon>
        <taxon>Neoptera</taxon>
        <taxon>Paraneoptera</taxon>
        <taxon>Hemiptera</taxon>
        <taxon>Heteroptera</taxon>
        <taxon>Panheteroptera</taxon>
        <taxon>Nepomorpha</taxon>
        <taxon>Nepidae</taxon>
        <taxon>Ranatrinae</taxon>
        <taxon>Ranatra</taxon>
    </lineage>
</organism>
<accession>A0ABD0YYW8</accession>
<evidence type="ECO:0000256" key="7">
    <source>
        <dbReference type="SAM" id="Phobius"/>
    </source>
</evidence>
<feature type="transmembrane region" description="Helical" evidence="7">
    <location>
        <begin position="244"/>
        <end position="262"/>
    </location>
</feature>
<protein>
    <recommendedName>
        <fullName evidence="8">Major facilitator superfamily (MFS) profile domain-containing protein</fullName>
    </recommendedName>
</protein>
<dbReference type="InterPro" id="IPR036259">
    <property type="entry name" value="MFS_trans_sf"/>
</dbReference>
<evidence type="ECO:0000313" key="10">
    <source>
        <dbReference type="Proteomes" id="UP001558652"/>
    </source>
</evidence>
<dbReference type="InterPro" id="IPR020846">
    <property type="entry name" value="MFS_dom"/>
</dbReference>
<evidence type="ECO:0000259" key="8">
    <source>
        <dbReference type="PROSITE" id="PS50850"/>
    </source>
</evidence>
<name>A0ABD0YYW8_9HEMI</name>
<dbReference type="SUPFAM" id="SSF103473">
    <property type="entry name" value="MFS general substrate transporter"/>
    <property type="match status" value="1"/>
</dbReference>
<reference evidence="9 10" key="1">
    <citation type="submission" date="2024-07" db="EMBL/GenBank/DDBJ databases">
        <title>Chromosome-level genome assembly of the water stick insect Ranatra chinensis (Heteroptera: Nepidae).</title>
        <authorList>
            <person name="Liu X."/>
        </authorList>
    </citation>
    <scope>NUCLEOTIDE SEQUENCE [LARGE SCALE GENOMIC DNA]</scope>
    <source>
        <strain evidence="9">Cailab_2021Rc</strain>
        <tissue evidence="9">Muscle</tissue>
    </source>
</reference>
<evidence type="ECO:0000256" key="4">
    <source>
        <dbReference type="ARBA" id="ARBA00022847"/>
    </source>
</evidence>
<dbReference type="Pfam" id="PF07690">
    <property type="entry name" value="MFS_1"/>
    <property type="match status" value="1"/>
</dbReference>
<gene>
    <name evidence="9" type="ORF">AAG570_013555</name>
</gene>
<evidence type="ECO:0000256" key="1">
    <source>
        <dbReference type="ARBA" id="ARBA00004141"/>
    </source>
</evidence>
<dbReference type="Proteomes" id="UP001558652">
    <property type="component" value="Unassembled WGS sequence"/>
</dbReference>
<dbReference type="InterPro" id="IPR050382">
    <property type="entry name" value="MFS_Na/Anion_cotransporter"/>
</dbReference>
<comment type="caution">
    <text evidence="9">The sequence shown here is derived from an EMBL/GenBank/DDBJ whole genome shotgun (WGS) entry which is preliminary data.</text>
</comment>
<keyword evidence="3 7" id="KW-0812">Transmembrane</keyword>
<dbReference type="EMBL" id="JBFDAA010000009">
    <property type="protein sequence ID" value="KAL1129023.1"/>
    <property type="molecule type" value="Genomic_DNA"/>
</dbReference>